<sequence length="89" mass="10486">MQSSANAEKYFLPSEKQAHELLFRYKKIRLQDVKFIELHFQCCVFNMNQVLIFSILERIYVNNNPVFDDSVYKDKVKAASSLQMEDCDA</sequence>
<evidence type="ECO:0000313" key="2">
    <source>
        <dbReference type="Proteomes" id="UP000183832"/>
    </source>
</evidence>
<name>A0A1J1HK64_9DIPT</name>
<accession>A0A1J1HK64</accession>
<reference evidence="1 2" key="1">
    <citation type="submission" date="2015-04" db="EMBL/GenBank/DDBJ databases">
        <authorList>
            <person name="Syromyatnikov M.Y."/>
            <person name="Popov V.N."/>
        </authorList>
    </citation>
    <scope>NUCLEOTIDE SEQUENCE [LARGE SCALE GENOMIC DNA]</scope>
</reference>
<protein>
    <submittedName>
        <fullName evidence="1">CLUMA_CG000680, isoform A</fullName>
    </submittedName>
</protein>
<gene>
    <name evidence="1" type="ORF">CLUMA_CG000680</name>
</gene>
<dbReference type="AlphaFoldDB" id="A0A1J1HK64"/>
<dbReference type="EMBL" id="CVRI01000002">
    <property type="protein sequence ID" value="CRK86854.1"/>
    <property type="molecule type" value="Genomic_DNA"/>
</dbReference>
<proteinExistence type="predicted"/>
<organism evidence="1 2">
    <name type="scientific">Clunio marinus</name>
    <dbReference type="NCBI Taxonomy" id="568069"/>
    <lineage>
        <taxon>Eukaryota</taxon>
        <taxon>Metazoa</taxon>
        <taxon>Ecdysozoa</taxon>
        <taxon>Arthropoda</taxon>
        <taxon>Hexapoda</taxon>
        <taxon>Insecta</taxon>
        <taxon>Pterygota</taxon>
        <taxon>Neoptera</taxon>
        <taxon>Endopterygota</taxon>
        <taxon>Diptera</taxon>
        <taxon>Nematocera</taxon>
        <taxon>Chironomoidea</taxon>
        <taxon>Chironomidae</taxon>
        <taxon>Clunio</taxon>
    </lineage>
</organism>
<evidence type="ECO:0000313" key="1">
    <source>
        <dbReference type="EMBL" id="CRK86854.1"/>
    </source>
</evidence>
<dbReference type="Proteomes" id="UP000183832">
    <property type="component" value="Unassembled WGS sequence"/>
</dbReference>
<keyword evidence="2" id="KW-1185">Reference proteome</keyword>